<dbReference type="OrthoDB" id="267323at2759"/>
<reference evidence="4" key="1">
    <citation type="submission" date="2020-11" db="EMBL/GenBank/DDBJ databases">
        <authorList>
            <person name="Tran Van P."/>
        </authorList>
    </citation>
    <scope>NUCLEOTIDE SEQUENCE</scope>
</reference>
<dbReference type="PANTHER" id="PTHR10606:SF44">
    <property type="entry name" value="6-PHOSPHOFRUCTO 2-KINASE_FRUCTOSE 2,6-BISPHOSPHATASE LONG FORM"/>
    <property type="match status" value="1"/>
</dbReference>
<feature type="compositionally biased region" description="Low complexity" evidence="3">
    <location>
        <begin position="11"/>
        <end position="26"/>
    </location>
</feature>
<dbReference type="GO" id="GO:0003873">
    <property type="term" value="F:6-phosphofructo-2-kinase activity"/>
    <property type="evidence" value="ECO:0007669"/>
    <property type="project" value="InterPro"/>
</dbReference>
<sequence length="274" mass="31423">MPPAPQPHQPLLPSEGPSSDGGRSSSPTPPPDSREGFRQRSSSVRIGERVNYVNAPHVIAMVGLPARGKTYIACKLTRYLNWIGINTRVFNAGDYRRKATSNAFSNHDFFRADNPDAVEMRRKIAMDCLNDVCKWLQDGGEVGVFDATNSTYDRRQQIYNLVVRRYGFKLFFVESYCDDPNIVKDNILDVKLSSPDYVGVNADDAVRDFTLRIKHYEDAYKTLDETLEKHLSFMKIFNTGEKVIVHRHEGHIQSRVVYYLMNIHVTRRTIYLTR</sequence>
<feature type="non-terminal residue" evidence="4">
    <location>
        <position position="1"/>
    </location>
</feature>
<dbReference type="InterPro" id="IPR013079">
    <property type="entry name" value="6Phosfructo_kin"/>
</dbReference>
<keyword evidence="1" id="KW-0547">Nucleotide-binding</keyword>
<evidence type="ECO:0000256" key="3">
    <source>
        <dbReference type="SAM" id="MobiDB-lite"/>
    </source>
</evidence>
<dbReference type="EMBL" id="OB660276">
    <property type="protein sequence ID" value="CAD7223922.1"/>
    <property type="molecule type" value="Genomic_DNA"/>
</dbReference>
<organism evidence="4">
    <name type="scientific">Cyprideis torosa</name>
    <dbReference type="NCBI Taxonomy" id="163714"/>
    <lineage>
        <taxon>Eukaryota</taxon>
        <taxon>Metazoa</taxon>
        <taxon>Ecdysozoa</taxon>
        <taxon>Arthropoda</taxon>
        <taxon>Crustacea</taxon>
        <taxon>Oligostraca</taxon>
        <taxon>Ostracoda</taxon>
        <taxon>Podocopa</taxon>
        <taxon>Podocopida</taxon>
        <taxon>Cytherocopina</taxon>
        <taxon>Cytheroidea</taxon>
        <taxon>Cytherideidae</taxon>
        <taxon>Cyprideis</taxon>
    </lineage>
</organism>
<dbReference type="FunFam" id="3.40.50.300:FF:000644">
    <property type="entry name" value="GpmB, Fructose-2,6-bisphosphatase"/>
    <property type="match status" value="1"/>
</dbReference>
<dbReference type="AlphaFoldDB" id="A0A7R8W7W4"/>
<evidence type="ECO:0000256" key="2">
    <source>
        <dbReference type="ARBA" id="ARBA00022840"/>
    </source>
</evidence>
<dbReference type="SUPFAM" id="SSF52540">
    <property type="entry name" value="P-loop containing nucleoside triphosphate hydrolases"/>
    <property type="match status" value="1"/>
</dbReference>
<keyword evidence="2" id="KW-0067">ATP-binding</keyword>
<dbReference type="GO" id="GO:0005524">
    <property type="term" value="F:ATP binding"/>
    <property type="evidence" value="ECO:0007669"/>
    <property type="project" value="UniProtKB-KW"/>
</dbReference>
<dbReference type="PANTHER" id="PTHR10606">
    <property type="entry name" value="6-PHOSPHOFRUCTO-2-KINASE/FRUCTOSE-2,6-BISPHOSPHATASE"/>
    <property type="match status" value="1"/>
</dbReference>
<evidence type="ECO:0000256" key="1">
    <source>
        <dbReference type="ARBA" id="ARBA00022741"/>
    </source>
</evidence>
<feature type="compositionally biased region" description="Pro residues" evidence="3">
    <location>
        <begin position="1"/>
        <end position="10"/>
    </location>
</feature>
<dbReference type="GO" id="GO:0004331">
    <property type="term" value="F:fructose-2,6-bisphosphate 2-phosphatase activity"/>
    <property type="evidence" value="ECO:0007669"/>
    <property type="project" value="TreeGrafter"/>
</dbReference>
<dbReference type="GO" id="GO:0006003">
    <property type="term" value="P:fructose 2,6-bisphosphate metabolic process"/>
    <property type="evidence" value="ECO:0007669"/>
    <property type="project" value="InterPro"/>
</dbReference>
<name>A0A7R8W7W4_9CRUS</name>
<dbReference type="GO" id="GO:0006000">
    <property type="term" value="P:fructose metabolic process"/>
    <property type="evidence" value="ECO:0007669"/>
    <property type="project" value="InterPro"/>
</dbReference>
<feature type="region of interest" description="Disordered" evidence="3">
    <location>
        <begin position="1"/>
        <end position="41"/>
    </location>
</feature>
<protein>
    <submittedName>
        <fullName evidence="4">Uncharacterized protein</fullName>
    </submittedName>
</protein>
<dbReference type="InterPro" id="IPR003094">
    <property type="entry name" value="6Pfruct_kin"/>
</dbReference>
<dbReference type="PRINTS" id="PR00991">
    <property type="entry name" value="6PFRUCTKNASE"/>
</dbReference>
<dbReference type="GO" id="GO:0005829">
    <property type="term" value="C:cytosol"/>
    <property type="evidence" value="ECO:0007669"/>
    <property type="project" value="TreeGrafter"/>
</dbReference>
<dbReference type="Gene3D" id="3.40.50.300">
    <property type="entry name" value="P-loop containing nucleotide triphosphate hydrolases"/>
    <property type="match status" value="1"/>
</dbReference>
<dbReference type="InterPro" id="IPR027417">
    <property type="entry name" value="P-loop_NTPase"/>
</dbReference>
<accession>A0A7R8W7W4</accession>
<gene>
    <name evidence="4" type="ORF">CTOB1V02_LOCUS1895</name>
</gene>
<dbReference type="PIRSF" id="PIRSF000709">
    <property type="entry name" value="6PFK_2-Ptase"/>
    <property type="match status" value="1"/>
</dbReference>
<dbReference type="Pfam" id="PF01591">
    <property type="entry name" value="6PF2K"/>
    <property type="match status" value="1"/>
</dbReference>
<evidence type="ECO:0000313" key="4">
    <source>
        <dbReference type="EMBL" id="CAD7223922.1"/>
    </source>
</evidence>
<proteinExistence type="predicted"/>